<evidence type="ECO:0000313" key="1">
    <source>
        <dbReference type="EMBL" id="EPG73555.1"/>
    </source>
</evidence>
<dbReference type="STRING" id="1193011.LEP1GSC058_3860"/>
<dbReference type="AlphaFoldDB" id="S3VAU5"/>
<evidence type="ECO:0000313" key="2">
    <source>
        <dbReference type="Proteomes" id="UP000014540"/>
    </source>
</evidence>
<organism evidence="1 2">
    <name type="scientific">Leptospira fainei serovar Hurstbridge str. BUT 6</name>
    <dbReference type="NCBI Taxonomy" id="1193011"/>
    <lineage>
        <taxon>Bacteria</taxon>
        <taxon>Pseudomonadati</taxon>
        <taxon>Spirochaetota</taxon>
        <taxon>Spirochaetia</taxon>
        <taxon>Leptospirales</taxon>
        <taxon>Leptospiraceae</taxon>
        <taxon>Leptospira</taxon>
    </lineage>
</organism>
<proteinExistence type="predicted"/>
<name>S3VAU5_9LEPT</name>
<protein>
    <submittedName>
        <fullName evidence="1">Uncharacterized protein</fullName>
    </submittedName>
</protein>
<reference evidence="1" key="1">
    <citation type="submission" date="2013-04" db="EMBL/GenBank/DDBJ databases">
        <authorList>
            <person name="Harkins D.M."/>
            <person name="Durkin A.S."/>
            <person name="Selengut J.D."/>
            <person name="Sanka R."/>
            <person name="DePew J."/>
            <person name="Purushe J."/>
            <person name="Ahmed A."/>
            <person name="van der Linden H."/>
            <person name="Goris M.G.A."/>
            <person name="Hartskeerl R.A."/>
            <person name="Vinetz J.M."/>
            <person name="Sutton G.G."/>
            <person name="Nelson W.C."/>
            <person name="Fouts D.E."/>
        </authorList>
    </citation>
    <scope>NUCLEOTIDE SEQUENCE [LARGE SCALE GENOMIC DNA]</scope>
    <source>
        <strain evidence="1">BUT 6</strain>
    </source>
</reference>
<accession>S3VAU5</accession>
<gene>
    <name evidence="1" type="ORF">LEP1GSC058_3860</name>
</gene>
<sequence length="40" mass="4941">MFFFEWNLSESQLDYVSYGFLRGFFLLPTKFYREKSHIPV</sequence>
<comment type="caution">
    <text evidence="1">The sequence shown here is derived from an EMBL/GenBank/DDBJ whole genome shotgun (WGS) entry which is preliminary data.</text>
</comment>
<dbReference type="Proteomes" id="UP000014540">
    <property type="component" value="Unassembled WGS sequence"/>
</dbReference>
<dbReference type="EMBL" id="AKWZ02000010">
    <property type="protein sequence ID" value="EPG73555.1"/>
    <property type="molecule type" value="Genomic_DNA"/>
</dbReference>
<keyword evidence="2" id="KW-1185">Reference proteome</keyword>